<evidence type="ECO:0000313" key="8">
    <source>
        <dbReference type="Proteomes" id="UP001226867"/>
    </source>
</evidence>
<protein>
    <submittedName>
        <fullName evidence="7">GntR family transcriptional regulator/MocR family aminotransferase</fullName>
    </submittedName>
</protein>
<evidence type="ECO:0000259" key="6">
    <source>
        <dbReference type="PROSITE" id="PS50949"/>
    </source>
</evidence>
<dbReference type="InterPro" id="IPR004839">
    <property type="entry name" value="Aminotransferase_I/II_large"/>
</dbReference>
<keyword evidence="7" id="KW-0808">Transferase</keyword>
<dbReference type="InterPro" id="IPR015421">
    <property type="entry name" value="PyrdxlP-dep_Trfase_major"/>
</dbReference>
<gene>
    <name evidence="7" type="ORF">J2W36_001569</name>
</gene>
<dbReference type="Gene3D" id="1.10.10.10">
    <property type="entry name" value="Winged helix-like DNA-binding domain superfamily/Winged helix DNA-binding domain"/>
    <property type="match status" value="1"/>
</dbReference>
<dbReference type="InterPro" id="IPR051446">
    <property type="entry name" value="HTH_trans_reg/aminotransferase"/>
</dbReference>
<reference evidence="7 8" key="1">
    <citation type="submission" date="2023-07" db="EMBL/GenBank/DDBJ databases">
        <title>Sorghum-associated microbial communities from plants grown in Nebraska, USA.</title>
        <authorList>
            <person name="Schachtman D."/>
        </authorList>
    </citation>
    <scope>NUCLEOTIDE SEQUENCE [LARGE SCALE GENOMIC DNA]</scope>
    <source>
        <strain evidence="7 8">DS1607</strain>
    </source>
</reference>
<keyword evidence="3" id="KW-0805">Transcription regulation</keyword>
<dbReference type="Pfam" id="PF00155">
    <property type="entry name" value="Aminotran_1_2"/>
    <property type="match status" value="1"/>
</dbReference>
<dbReference type="PANTHER" id="PTHR46577">
    <property type="entry name" value="HTH-TYPE TRANSCRIPTIONAL REGULATORY PROTEIN GABR"/>
    <property type="match status" value="1"/>
</dbReference>
<dbReference type="CDD" id="cd00609">
    <property type="entry name" value="AAT_like"/>
    <property type="match status" value="1"/>
</dbReference>
<comment type="caution">
    <text evidence="7">The sequence shown here is derived from an EMBL/GenBank/DDBJ whole genome shotgun (WGS) entry which is preliminary data.</text>
</comment>
<keyword evidence="7" id="KW-0032">Aminotransferase</keyword>
<name>A0ABT9S4P0_9BURK</name>
<dbReference type="PROSITE" id="PS50949">
    <property type="entry name" value="HTH_GNTR"/>
    <property type="match status" value="1"/>
</dbReference>
<dbReference type="Pfam" id="PF00392">
    <property type="entry name" value="GntR"/>
    <property type="match status" value="1"/>
</dbReference>
<organism evidence="7 8">
    <name type="scientific">Variovorax ginsengisoli</name>
    <dbReference type="NCBI Taxonomy" id="363844"/>
    <lineage>
        <taxon>Bacteria</taxon>
        <taxon>Pseudomonadati</taxon>
        <taxon>Pseudomonadota</taxon>
        <taxon>Betaproteobacteria</taxon>
        <taxon>Burkholderiales</taxon>
        <taxon>Comamonadaceae</taxon>
        <taxon>Variovorax</taxon>
    </lineage>
</organism>
<sequence>MNRANFLQNYQAMTAPLRSTLHEQIYARLKHQVTEGTLAPGQRVPSLRALASELGIARGTVEAAYDRLIGEGWLVARGPAGTFVAEGTLSAPAATASTVRKKHALKSAARARQPELLRLGLPALDAFPRKLWTRLVTRHARSAGSLDRPEPAGHLPLRSAIAAYLQRARGVACDANQVFIVPGYRAALSLAADVVLRAGDAAWMESPGFPPTAQVLARTGVRLVPVPVDADGVVVADGIRLAPRARLAVVTPSHQSPLGVSLAMNRRTALLAWASAADAWILEDDYDGEYRYTGHPLPALQSLDPHGRVLYAGTFSKVMFPGIRLAYLVVPPAQIDAFQKAAEQSPHGGCPELYQAVVAEFLSQGHLARHVKKMRALYARRRNQFVEALAPLERDGLFVERRPGGMHLVIRSTRAEADTAIAGRLQAAGFAVQALSTWCANGRGPQGLLAGFANVATPAQATRIAARMRRAMGAPSLSDQIP</sequence>
<evidence type="ECO:0000256" key="5">
    <source>
        <dbReference type="ARBA" id="ARBA00023163"/>
    </source>
</evidence>
<evidence type="ECO:0000256" key="1">
    <source>
        <dbReference type="ARBA" id="ARBA00005384"/>
    </source>
</evidence>
<dbReference type="InterPro" id="IPR000524">
    <property type="entry name" value="Tscrpt_reg_HTH_GntR"/>
</dbReference>
<dbReference type="SUPFAM" id="SSF53383">
    <property type="entry name" value="PLP-dependent transferases"/>
    <property type="match status" value="1"/>
</dbReference>
<dbReference type="RefSeq" id="WP_307689143.1">
    <property type="nucleotide sequence ID" value="NZ_JAUSRO010000004.1"/>
</dbReference>
<dbReference type="SUPFAM" id="SSF46785">
    <property type="entry name" value="Winged helix' DNA-binding domain"/>
    <property type="match status" value="1"/>
</dbReference>
<keyword evidence="2" id="KW-0663">Pyridoxal phosphate</keyword>
<proteinExistence type="inferred from homology"/>
<dbReference type="InterPro" id="IPR036390">
    <property type="entry name" value="WH_DNA-bd_sf"/>
</dbReference>
<keyword evidence="4" id="KW-0238">DNA-binding</keyword>
<evidence type="ECO:0000313" key="7">
    <source>
        <dbReference type="EMBL" id="MDP9899324.1"/>
    </source>
</evidence>
<comment type="similarity">
    <text evidence="1">In the C-terminal section; belongs to the class-I pyridoxal-phosphate-dependent aminotransferase family.</text>
</comment>
<dbReference type="InterPro" id="IPR036388">
    <property type="entry name" value="WH-like_DNA-bd_sf"/>
</dbReference>
<dbReference type="Gene3D" id="3.40.640.10">
    <property type="entry name" value="Type I PLP-dependent aspartate aminotransferase-like (Major domain)"/>
    <property type="match status" value="1"/>
</dbReference>
<dbReference type="InterPro" id="IPR015424">
    <property type="entry name" value="PyrdxlP-dep_Trfase"/>
</dbReference>
<dbReference type="CDD" id="cd07377">
    <property type="entry name" value="WHTH_GntR"/>
    <property type="match status" value="1"/>
</dbReference>
<dbReference type="EMBL" id="JAUSRO010000004">
    <property type="protein sequence ID" value="MDP9899324.1"/>
    <property type="molecule type" value="Genomic_DNA"/>
</dbReference>
<accession>A0ABT9S4P0</accession>
<dbReference type="PANTHER" id="PTHR46577:SF1">
    <property type="entry name" value="HTH-TYPE TRANSCRIPTIONAL REGULATORY PROTEIN GABR"/>
    <property type="match status" value="1"/>
</dbReference>
<feature type="domain" description="HTH gntR-type" evidence="6">
    <location>
        <begin position="19"/>
        <end position="87"/>
    </location>
</feature>
<evidence type="ECO:0000256" key="3">
    <source>
        <dbReference type="ARBA" id="ARBA00023015"/>
    </source>
</evidence>
<evidence type="ECO:0000256" key="2">
    <source>
        <dbReference type="ARBA" id="ARBA00022898"/>
    </source>
</evidence>
<evidence type="ECO:0000256" key="4">
    <source>
        <dbReference type="ARBA" id="ARBA00023125"/>
    </source>
</evidence>
<dbReference type="GO" id="GO:0008483">
    <property type="term" value="F:transaminase activity"/>
    <property type="evidence" value="ECO:0007669"/>
    <property type="project" value="UniProtKB-KW"/>
</dbReference>
<keyword evidence="8" id="KW-1185">Reference proteome</keyword>
<keyword evidence="5" id="KW-0804">Transcription</keyword>
<dbReference type="SMART" id="SM00345">
    <property type="entry name" value="HTH_GNTR"/>
    <property type="match status" value="1"/>
</dbReference>
<dbReference type="Proteomes" id="UP001226867">
    <property type="component" value="Unassembled WGS sequence"/>
</dbReference>